<reference evidence="1" key="1">
    <citation type="journal article" date="2023" name="G3 (Bethesda)">
        <title>A reference genome for the long-term kleptoplast-retaining sea slug Elysia crispata morphotype clarki.</title>
        <authorList>
            <person name="Eastman K.E."/>
            <person name="Pendleton A.L."/>
            <person name="Shaikh M.A."/>
            <person name="Suttiyut T."/>
            <person name="Ogas R."/>
            <person name="Tomko P."/>
            <person name="Gavelis G."/>
            <person name="Widhalm J.R."/>
            <person name="Wisecaver J.H."/>
        </authorList>
    </citation>
    <scope>NUCLEOTIDE SEQUENCE</scope>
    <source>
        <strain evidence="1">ECLA1</strain>
    </source>
</reference>
<keyword evidence="2" id="KW-1185">Reference proteome</keyword>
<name>A0AAE1A683_9GAST</name>
<protein>
    <submittedName>
        <fullName evidence="1">Uncharacterized protein</fullName>
    </submittedName>
</protein>
<gene>
    <name evidence="1" type="ORF">RRG08_019042</name>
</gene>
<evidence type="ECO:0000313" key="1">
    <source>
        <dbReference type="EMBL" id="KAK3781416.1"/>
    </source>
</evidence>
<sequence>MLNVEKDDQNESKCFKIPETVEKYLHALYKVARDTRTRRRWIEKFKLVHEPGESILWWLAKPATDILPATAATAATHCCFCCPRPSGRIENLFGAARRRPSS</sequence>
<accession>A0AAE1A683</accession>
<dbReference type="Proteomes" id="UP001283361">
    <property type="component" value="Unassembled WGS sequence"/>
</dbReference>
<organism evidence="1 2">
    <name type="scientific">Elysia crispata</name>
    <name type="common">lettuce slug</name>
    <dbReference type="NCBI Taxonomy" id="231223"/>
    <lineage>
        <taxon>Eukaryota</taxon>
        <taxon>Metazoa</taxon>
        <taxon>Spiralia</taxon>
        <taxon>Lophotrochozoa</taxon>
        <taxon>Mollusca</taxon>
        <taxon>Gastropoda</taxon>
        <taxon>Heterobranchia</taxon>
        <taxon>Euthyneura</taxon>
        <taxon>Panpulmonata</taxon>
        <taxon>Sacoglossa</taxon>
        <taxon>Placobranchoidea</taxon>
        <taxon>Plakobranchidae</taxon>
        <taxon>Elysia</taxon>
    </lineage>
</organism>
<dbReference type="EMBL" id="JAWDGP010002624">
    <property type="protein sequence ID" value="KAK3781416.1"/>
    <property type="molecule type" value="Genomic_DNA"/>
</dbReference>
<proteinExistence type="predicted"/>
<comment type="caution">
    <text evidence="1">The sequence shown here is derived from an EMBL/GenBank/DDBJ whole genome shotgun (WGS) entry which is preliminary data.</text>
</comment>
<evidence type="ECO:0000313" key="2">
    <source>
        <dbReference type="Proteomes" id="UP001283361"/>
    </source>
</evidence>
<dbReference type="AlphaFoldDB" id="A0AAE1A683"/>